<proteinExistence type="predicted"/>
<dbReference type="AlphaFoldDB" id="X1A099"/>
<sequence>GLHVFDSKDDSGVRAVLIQRYGAPGTKKDPNPITYGLADHTWSAFSVAVTHLDYLEFQAREVK</sequence>
<organism evidence="1">
    <name type="scientific">marine sediment metagenome</name>
    <dbReference type="NCBI Taxonomy" id="412755"/>
    <lineage>
        <taxon>unclassified sequences</taxon>
        <taxon>metagenomes</taxon>
        <taxon>ecological metagenomes</taxon>
    </lineage>
</organism>
<feature type="non-terminal residue" evidence="1">
    <location>
        <position position="1"/>
    </location>
</feature>
<evidence type="ECO:0000313" key="1">
    <source>
        <dbReference type="EMBL" id="GAG53711.1"/>
    </source>
</evidence>
<protein>
    <submittedName>
        <fullName evidence="1">Uncharacterized protein</fullName>
    </submittedName>
</protein>
<accession>X1A099</accession>
<gene>
    <name evidence="1" type="ORF">S01H4_18800</name>
</gene>
<reference evidence="1" key="1">
    <citation type="journal article" date="2014" name="Front. Microbiol.">
        <title>High frequency of phylogenetically diverse reductive dehalogenase-homologous genes in deep subseafloor sedimentary metagenomes.</title>
        <authorList>
            <person name="Kawai M."/>
            <person name="Futagami T."/>
            <person name="Toyoda A."/>
            <person name="Takaki Y."/>
            <person name="Nishi S."/>
            <person name="Hori S."/>
            <person name="Arai W."/>
            <person name="Tsubouchi T."/>
            <person name="Morono Y."/>
            <person name="Uchiyama I."/>
            <person name="Ito T."/>
            <person name="Fujiyama A."/>
            <person name="Inagaki F."/>
            <person name="Takami H."/>
        </authorList>
    </citation>
    <scope>NUCLEOTIDE SEQUENCE</scope>
    <source>
        <strain evidence="1">Expedition CK06-06</strain>
    </source>
</reference>
<comment type="caution">
    <text evidence="1">The sequence shown here is derived from an EMBL/GenBank/DDBJ whole genome shotgun (WGS) entry which is preliminary data.</text>
</comment>
<dbReference type="EMBL" id="BART01008347">
    <property type="protein sequence ID" value="GAG53711.1"/>
    <property type="molecule type" value="Genomic_DNA"/>
</dbReference>
<name>X1A099_9ZZZZ</name>